<protein>
    <submittedName>
        <fullName evidence="1">Uncharacterized protein</fullName>
    </submittedName>
</protein>
<organism evidence="1 2">
    <name type="scientific">Halalkalibacter hemicellulosilyticusJCM 9152</name>
    <dbReference type="NCBI Taxonomy" id="1236971"/>
    <lineage>
        <taxon>Bacteria</taxon>
        <taxon>Bacillati</taxon>
        <taxon>Bacillota</taxon>
        <taxon>Bacilli</taxon>
        <taxon>Bacillales</taxon>
        <taxon>Bacillaceae</taxon>
        <taxon>Halalkalibacter</taxon>
    </lineage>
</organism>
<sequence>MENLIIILVGESPDILDESLVRNSSTTFKVDIWTIDKLIEVCESNIDLFLST</sequence>
<reference evidence="1" key="1">
    <citation type="journal article" date="2014" name="Genome Announc.">
        <title>Draft Genome Sequences of Three Alkaliphilic Bacillus Strains, Bacillus wakoensis JCM 9140T, Bacillus akibai JCM 9157T, and Bacillus hemicellulosilyticus JCM 9152T.</title>
        <authorList>
            <person name="Yuki M."/>
            <person name="Oshima K."/>
            <person name="Suda W."/>
            <person name="Oshida Y."/>
            <person name="Kitamura K."/>
            <person name="Iida T."/>
            <person name="Hattori M."/>
            <person name="Ohkuma M."/>
        </authorList>
    </citation>
    <scope>NUCLEOTIDE SEQUENCE [LARGE SCALE GENOMIC DNA]</scope>
    <source>
        <strain evidence="1">JCM 9152</strain>
    </source>
</reference>
<dbReference type="Proteomes" id="UP000018895">
    <property type="component" value="Unassembled WGS sequence"/>
</dbReference>
<evidence type="ECO:0000313" key="2">
    <source>
        <dbReference type="Proteomes" id="UP000018895"/>
    </source>
</evidence>
<dbReference type="EMBL" id="BAUU01000067">
    <property type="protein sequence ID" value="GAE32950.1"/>
    <property type="molecule type" value="Genomic_DNA"/>
</dbReference>
<proteinExistence type="predicted"/>
<accession>W4QLG6</accession>
<comment type="caution">
    <text evidence="1">The sequence shown here is derived from an EMBL/GenBank/DDBJ whole genome shotgun (WGS) entry which is preliminary data.</text>
</comment>
<gene>
    <name evidence="1" type="ORF">JCM9152_4547</name>
</gene>
<keyword evidence="2" id="KW-1185">Reference proteome</keyword>
<dbReference type="AlphaFoldDB" id="W4QLG6"/>
<name>W4QLG6_9BACI</name>
<evidence type="ECO:0000313" key="1">
    <source>
        <dbReference type="EMBL" id="GAE32950.1"/>
    </source>
</evidence>